<keyword evidence="2" id="KW-0812">Transmembrane</keyword>
<accession>A0A7N2R922</accession>
<dbReference type="OMA" id="EIESCHC"/>
<evidence type="ECO:0000256" key="1">
    <source>
        <dbReference type="PROSITE-ProRule" id="PRU00175"/>
    </source>
</evidence>
<dbReference type="PANTHER" id="PTHR45676:SF61">
    <property type="entry name" value="RING-TYPE DOMAIN-CONTAINING PROTEIN"/>
    <property type="match status" value="1"/>
</dbReference>
<evidence type="ECO:0000313" key="4">
    <source>
        <dbReference type="EnsemblPlants" id="QL08p021566:mrna:CDS:1"/>
    </source>
</evidence>
<evidence type="ECO:0000313" key="5">
    <source>
        <dbReference type="Proteomes" id="UP000594261"/>
    </source>
</evidence>
<dbReference type="GO" id="GO:0016567">
    <property type="term" value="P:protein ubiquitination"/>
    <property type="evidence" value="ECO:0007669"/>
    <property type="project" value="TreeGrafter"/>
</dbReference>
<dbReference type="AlphaFoldDB" id="A0A7N2R922"/>
<feature type="transmembrane region" description="Helical" evidence="2">
    <location>
        <begin position="27"/>
        <end position="47"/>
    </location>
</feature>
<dbReference type="EnsemblPlants" id="QL08p021566:mrna">
    <property type="protein sequence ID" value="QL08p021566:mrna:CDS:1"/>
    <property type="gene ID" value="QL08p021566"/>
</dbReference>
<dbReference type="EMBL" id="LRBV02000008">
    <property type="status" value="NOT_ANNOTATED_CDS"/>
    <property type="molecule type" value="Genomic_DNA"/>
</dbReference>
<keyword evidence="1" id="KW-0479">Metal-binding</keyword>
<reference evidence="4 5" key="1">
    <citation type="journal article" date="2016" name="G3 (Bethesda)">
        <title>First Draft Assembly and Annotation of the Genome of a California Endemic Oak Quercus lobata Nee (Fagaceae).</title>
        <authorList>
            <person name="Sork V.L."/>
            <person name="Fitz-Gibbon S.T."/>
            <person name="Puiu D."/>
            <person name="Crepeau M."/>
            <person name="Gugger P.F."/>
            <person name="Sherman R."/>
            <person name="Stevens K."/>
            <person name="Langley C.H."/>
            <person name="Pellegrini M."/>
            <person name="Salzberg S.L."/>
        </authorList>
    </citation>
    <scope>NUCLEOTIDE SEQUENCE [LARGE SCALE GENOMIC DNA]</scope>
    <source>
        <strain evidence="4 5">cv. SW786</strain>
    </source>
</reference>
<dbReference type="InParanoid" id="A0A7N2R922"/>
<dbReference type="Gramene" id="QL08p021566:mrna">
    <property type="protein sequence ID" value="QL08p021566:mrna:CDS:1"/>
    <property type="gene ID" value="QL08p021566"/>
</dbReference>
<keyword evidence="1" id="KW-0862">Zinc</keyword>
<keyword evidence="1" id="KW-0863">Zinc-finger</keyword>
<name>A0A7N2R922_QUELO</name>
<dbReference type="PROSITE" id="PS50089">
    <property type="entry name" value="ZF_RING_2"/>
    <property type="match status" value="1"/>
</dbReference>
<dbReference type="SMART" id="SM00184">
    <property type="entry name" value="RING"/>
    <property type="match status" value="1"/>
</dbReference>
<evidence type="ECO:0000259" key="3">
    <source>
        <dbReference type="PROSITE" id="PS50089"/>
    </source>
</evidence>
<keyword evidence="2" id="KW-1133">Transmembrane helix</keyword>
<dbReference type="CDD" id="cd16454">
    <property type="entry name" value="RING-H2_PA-TM-RING"/>
    <property type="match status" value="1"/>
</dbReference>
<organism evidence="4 5">
    <name type="scientific">Quercus lobata</name>
    <name type="common">Valley oak</name>
    <dbReference type="NCBI Taxonomy" id="97700"/>
    <lineage>
        <taxon>Eukaryota</taxon>
        <taxon>Viridiplantae</taxon>
        <taxon>Streptophyta</taxon>
        <taxon>Embryophyta</taxon>
        <taxon>Tracheophyta</taxon>
        <taxon>Spermatophyta</taxon>
        <taxon>Magnoliopsida</taxon>
        <taxon>eudicotyledons</taxon>
        <taxon>Gunneridae</taxon>
        <taxon>Pentapetalae</taxon>
        <taxon>rosids</taxon>
        <taxon>fabids</taxon>
        <taxon>Fagales</taxon>
        <taxon>Fagaceae</taxon>
        <taxon>Quercus</taxon>
    </lineage>
</organism>
<sequence>MNYMVPQASVQLLPSLPPDPLSSFDSFVAALLTIILFIIIIIFFIIFILMSLFYFILIVTIITCEFLSWFNERRDHDLEEGERTIHQPEDNLHSSRQAGVRSNLRIWASLDRIIEDIEARKRQNQQALEKLPSPVNYGSKEVASAYIVCVICLEEFENGQSCQVFSQCNHIFHSNCIGRWLKRRLTCPICRVSVSDV</sequence>
<protein>
    <recommendedName>
        <fullName evidence="3">RING-type domain-containing protein</fullName>
    </recommendedName>
</protein>
<dbReference type="Proteomes" id="UP000594261">
    <property type="component" value="Chromosome 8"/>
</dbReference>
<proteinExistence type="predicted"/>
<dbReference type="InterPro" id="IPR013083">
    <property type="entry name" value="Znf_RING/FYVE/PHD"/>
</dbReference>
<keyword evidence="2" id="KW-0472">Membrane</keyword>
<dbReference type="SUPFAM" id="SSF57850">
    <property type="entry name" value="RING/U-box"/>
    <property type="match status" value="1"/>
</dbReference>
<reference evidence="4" key="2">
    <citation type="submission" date="2021-01" db="UniProtKB">
        <authorList>
            <consortium name="EnsemblPlants"/>
        </authorList>
    </citation>
    <scope>IDENTIFICATION</scope>
</reference>
<dbReference type="GO" id="GO:0008270">
    <property type="term" value="F:zinc ion binding"/>
    <property type="evidence" value="ECO:0007669"/>
    <property type="project" value="UniProtKB-KW"/>
</dbReference>
<feature type="domain" description="RING-type" evidence="3">
    <location>
        <begin position="149"/>
        <end position="191"/>
    </location>
</feature>
<feature type="transmembrane region" description="Helical" evidence="2">
    <location>
        <begin position="52"/>
        <end position="70"/>
    </location>
</feature>
<dbReference type="PANTHER" id="PTHR45676">
    <property type="entry name" value="RING-H2 FINGER PROTEIN ATL51-RELATED"/>
    <property type="match status" value="1"/>
</dbReference>
<dbReference type="Pfam" id="PF13639">
    <property type="entry name" value="zf-RING_2"/>
    <property type="match status" value="1"/>
</dbReference>
<dbReference type="InterPro" id="IPR001841">
    <property type="entry name" value="Znf_RING"/>
</dbReference>
<keyword evidence="5" id="KW-1185">Reference proteome</keyword>
<dbReference type="Gene3D" id="3.30.40.10">
    <property type="entry name" value="Zinc/RING finger domain, C3HC4 (zinc finger)"/>
    <property type="match status" value="1"/>
</dbReference>
<evidence type="ECO:0000256" key="2">
    <source>
        <dbReference type="SAM" id="Phobius"/>
    </source>
</evidence>